<keyword evidence="5 6" id="KW-0472">Membrane</keyword>
<evidence type="ECO:0000256" key="3">
    <source>
        <dbReference type="ARBA" id="ARBA00022692"/>
    </source>
</evidence>
<organism evidence="7 8">
    <name type="scientific">Legionella fallonii LLAP-10</name>
    <dbReference type="NCBI Taxonomy" id="1212491"/>
    <lineage>
        <taxon>Bacteria</taxon>
        <taxon>Pseudomonadati</taxon>
        <taxon>Pseudomonadota</taxon>
        <taxon>Gammaproteobacteria</taxon>
        <taxon>Legionellales</taxon>
        <taxon>Legionellaceae</taxon>
        <taxon>Legionella</taxon>
    </lineage>
</organism>
<dbReference type="InterPro" id="IPR000390">
    <property type="entry name" value="Small_drug/metabolite_transptr"/>
</dbReference>
<evidence type="ECO:0000256" key="6">
    <source>
        <dbReference type="SAM" id="Phobius"/>
    </source>
</evidence>
<dbReference type="EMBL" id="LN614827">
    <property type="protein sequence ID" value="CEG57368.1"/>
    <property type="molecule type" value="Genomic_DNA"/>
</dbReference>
<evidence type="ECO:0000313" key="8">
    <source>
        <dbReference type="Proteomes" id="UP000032430"/>
    </source>
</evidence>
<evidence type="ECO:0000313" key="7">
    <source>
        <dbReference type="EMBL" id="CEG57368.1"/>
    </source>
</evidence>
<evidence type="ECO:0000256" key="5">
    <source>
        <dbReference type="ARBA" id="ARBA00023136"/>
    </source>
</evidence>
<dbReference type="AlphaFoldDB" id="A0A098G4E7"/>
<gene>
    <name evidence="7" type="ORF">LFA_1977</name>
</gene>
<accession>A0A098G4E7</accession>
<keyword evidence="3 6" id="KW-0812">Transmembrane</keyword>
<dbReference type="Proteomes" id="UP000032430">
    <property type="component" value="Chromosome I"/>
</dbReference>
<dbReference type="PANTHER" id="PTHR30561">
    <property type="entry name" value="SMR FAMILY PROTON-DEPENDENT DRUG EFFLUX TRANSPORTER SUGE"/>
    <property type="match status" value="1"/>
</dbReference>
<proteinExistence type="predicted"/>
<dbReference type="OrthoDB" id="513492at2"/>
<keyword evidence="8" id="KW-1185">Reference proteome</keyword>
<reference evidence="8" key="1">
    <citation type="submission" date="2014-09" db="EMBL/GenBank/DDBJ databases">
        <authorList>
            <person name="Gomez-Valero L."/>
        </authorList>
    </citation>
    <scope>NUCLEOTIDE SEQUENCE [LARGE SCALE GENOMIC DNA]</scope>
    <source>
        <strain evidence="8">ATCC700992</strain>
    </source>
</reference>
<dbReference type="Gene3D" id="1.10.3730.20">
    <property type="match status" value="1"/>
</dbReference>
<comment type="subcellular location">
    <subcellularLocation>
        <location evidence="1">Cell membrane</location>
        <topology evidence="1">Multi-pass membrane protein</topology>
    </subcellularLocation>
</comment>
<dbReference type="STRING" id="1212491.LFA_1977"/>
<dbReference type="GO" id="GO:0022857">
    <property type="term" value="F:transmembrane transporter activity"/>
    <property type="evidence" value="ECO:0007669"/>
    <property type="project" value="InterPro"/>
</dbReference>
<dbReference type="KEGG" id="lfa:LFA_1977"/>
<dbReference type="PANTHER" id="PTHR30561:SF9">
    <property type="entry name" value="4-AMINO-4-DEOXY-L-ARABINOSE-PHOSPHOUNDECAPRENOL FLIPPASE SUBUNIT ARNF-RELATED"/>
    <property type="match status" value="1"/>
</dbReference>
<name>A0A098G4E7_9GAMM</name>
<dbReference type="GO" id="GO:0005886">
    <property type="term" value="C:plasma membrane"/>
    <property type="evidence" value="ECO:0007669"/>
    <property type="project" value="UniProtKB-SubCell"/>
</dbReference>
<sequence length="141" mass="16462">MDKEWLYNLMNHLKRIPKSIIWGLLIAIILDTFIQLIWKKFAIEITIDTNFINQFQSYIKNPLLLLMLILFATQLINWLLLLTKTDLSFVYPLTALSYVTIAISSHYFLGESLSWLKILGILIIMIGVNFISFSEHKSKEP</sequence>
<protein>
    <submittedName>
        <fullName evidence="7">Uncharacterized protein</fullName>
    </submittedName>
</protein>
<evidence type="ECO:0000256" key="4">
    <source>
        <dbReference type="ARBA" id="ARBA00022989"/>
    </source>
</evidence>
<feature type="transmembrane region" description="Helical" evidence="6">
    <location>
        <begin position="20"/>
        <end position="38"/>
    </location>
</feature>
<keyword evidence="4 6" id="KW-1133">Transmembrane helix</keyword>
<keyword evidence="2" id="KW-1003">Cell membrane</keyword>
<feature type="transmembrane region" description="Helical" evidence="6">
    <location>
        <begin position="115"/>
        <end position="133"/>
    </location>
</feature>
<dbReference type="InterPro" id="IPR037185">
    <property type="entry name" value="EmrE-like"/>
</dbReference>
<feature type="transmembrane region" description="Helical" evidence="6">
    <location>
        <begin position="63"/>
        <end position="82"/>
    </location>
</feature>
<dbReference type="SUPFAM" id="SSF103481">
    <property type="entry name" value="Multidrug resistance efflux transporter EmrE"/>
    <property type="match status" value="1"/>
</dbReference>
<evidence type="ECO:0000256" key="2">
    <source>
        <dbReference type="ARBA" id="ARBA00022475"/>
    </source>
</evidence>
<dbReference type="HOGENOM" id="CLU_131462_2_3_6"/>
<feature type="transmembrane region" description="Helical" evidence="6">
    <location>
        <begin position="89"/>
        <end position="109"/>
    </location>
</feature>
<evidence type="ECO:0000256" key="1">
    <source>
        <dbReference type="ARBA" id="ARBA00004651"/>
    </source>
</evidence>